<dbReference type="PANTHER" id="PTHR30149:SF0">
    <property type="entry name" value="HYDROGENASE MATURATION FACTOR HYPD"/>
    <property type="match status" value="1"/>
</dbReference>
<dbReference type="GO" id="GO:0051539">
    <property type="term" value="F:4 iron, 4 sulfur cluster binding"/>
    <property type="evidence" value="ECO:0007669"/>
    <property type="project" value="TreeGrafter"/>
</dbReference>
<dbReference type="OrthoDB" id="9770424at2"/>
<dbReference type="GO" id="GO:0005506">
    <property type="term" value="F:iron ion binding"/>
    <property type="evidence" value="ECO:0007669"/>
    <property type="project" value="TreeGrafter"/>
</dbReference>
<name>A0A4U8TB37_9HELI</name>
<protein>
    <submittedName>
        <fullName evidence="5">Hydrogenase formation protein HypD</fullName>
    </submittedName>
</protein>
<gene>
    <name evidence="5" type="primary">hypD</name>
    <name evidence="5" type="ORF">LS71_005015</name>
</gene>
<evidence type="ECO:0000313" key="5">
    <source>
        <dbReference type="EMBL" id="TLD96953.1"/>
    </source>
</evidence>
<dbReference type="InterPro" id="IPR002654">
    <property type="entry name" value="Glyco_trans_25"/>
</dbReference>
<dbReference type="Proteomes" id="UP000029733">
    <property type="component" value="Unassembled WGS sequence"/>
</dbReference>
<dbReference type="Gene3D" id="3.40.50.11750">
    <property type="entry name" value="HypD, alpha/beta domain 1"/>
    <property type="match status" value="2"/>
</dbReference>
<dbReference type="AlphaFoldDB" id="A0A4U8TB37"/>
<feature type="domain" description="Glycosyl transferase family 25" evidence="4">
    <location>
        <begin position="2"/>
        <end position="176"/>
    </location>
</feature>
<proteinExistence type="inferred from homology"/>
<reference evidence="5 6" key="1">
    <citation type="journal article" date="2014" name="Genome Announc.">
        <title>Draft genome sequences of eight enterohepatic helicobacter species isolated from both laboratory and wild rodents.</title>
        <authorList>
            <person name="Sheh A."/>
            <person name="Shen Z."/>
            <person name="Fox J.G."/>
        </authorList>
    </citation>
    <scope>NUCLEOTIDE SEQUENCE [LARGE SCALE GENOMIC DNA]</scope>
    <source>
        <strain evidence="5 6">MIT 09-6949</strain>
    </source>
</reference>
<accession>A0A4U8TB37</accession>
<evidence type="ECO:0000259" key="4">
    <source>
        <dbReference type="Pfam" id="PF01755"/>
    </source>
</evidence>
<comment type="caution">
    <text evidence="5">The sequence shown here is derived from an EMBL/GenBank/DDBJ whole genome shotgun (WGS) entry which is preliminary data.</text>
</comment>
<comment type="similarity">
    <text evidence="1">Belongs to the HypD family.</text>
</comment>
<dbReference type="InterPro" id="IPR042243">
    <property type="entry name" value="HypD_1"/>
</dbReference>
<keyword evidence="2" id="KW-0479">Metal-binding</keyword>
<dbReference type="CDD" id="cd06532">
    <property type="entry name" value="Glyco_transf_25"/>
    <property type="match status" value="1"/>
</dbReference>
<dbReference type="Pfam" id="PF01755">
    <property type="entry name" value="Glyco_transf_25"/>
    <property type="match status" value="1"/>
</dbReference>
<keyword evidence="6" id="KW-1185">Reference proteome</keyword>
<evidence type="ECO:0000256" key="2">
    <source>
        <dbReference type="ARBA" id="ARBA00022723"/>
    </source>
</evidence>
<sequence>MNIFIINLKASTERRAFMQKQFAHLSKDIADRYNIIFFDAINAAEGEHLAFKQYSKFKSLLVRGKEMSAGERACFASHYCLWQKCIESNTPIVVLEDDVELGKHFWEGLKRVEESPYAYVRLTFLADEIKTMRLSNDFYISFDGVIGTQGYYLTPVAARAFIEHAKSWYRPVDDYMDMFYIHHVPAVCIEPVLHPREIASAIEGRWSKPPIPLKIIRECSRLYLNIRGFLYLVFRKKSLLLPKEALKTLLAGGGGQYIMLKSEKKIDLIHNFRDKDVILGFAKKINTLSSQLQAPLCVMEVCGGHTHSIMRYGLQQLLPKNIAFIHGPGCPVCIMPKNRINQAYEIAMQKDVILLTLGDMIKVPGVKGSLSTARAKGADVRFLYSPMQVLDIAKDNPHKRVVYFAIGFETTTPMSAALIERVIESRLTNVFFHINHVLVPPPVRAILDSKQCRVNALIAPSHVSVITGAKIYKDIALQYKIPIVVSGFEPVDIMESLYMIVQQGVNKEANLDIQYKRVVSMEGNLKAQSMVERYFEKRKSFEWRGLGEITESALRLKPAYTHLDAEVVFSSILSTDSIPDNKACRCGDILRGVAKPLDCKVFGKSCTPSNPLGSCMVSSEGACAAYYKYGDVSNL</sequence>
<dbReference type="Gene3D" id="6.10.20.100">
    <property type="match status" value="1"/>
</dbReference>
<keyword evidence="3" id="KW-0408">Iron</keyword>
<evidence type="ECO:0000256" key="3">
    <source>
        <dbReference type="ARBA" id="ARBA00023004"/>
    </source>
</evidence>
<dbReference type="STRING" id="1677920.LS71_08520"/>
<dbReference type="InterPro" id="IPR002780">
    <property type="entry name" value="Hyd_form_HypD"/>
</dbReference>
<dbReference type="GO" id="GO:0070025">
    <property type="term" value="F:carbon monoxide binding"/>
    <property type="evidence" value="ECO:0007669"/>
    <property type="project" value="TreeGrafter"/>
</dbReference>
<organism evidence="5 6">
    <name type="scientific">Helicobacter jaachi</name>
    <dbReference type="NCBI Taxonomy" id="1677920"/>
    <lineage>
        <taxon>Bacteria</taxon>
        <taxon>Pseudomonadati</taxon>
        <taxon>Campylobacterota</taxon>
        <taxon>Epsilonproteobacteria</taxon>
        <taxon>Campylobacterales</taxon>
        <taxon>Helicobacteraceae</taxon>
        <taxon>Helicobacter</taxon>
    </lineage>
</organism>
<evidence type="ECO:0000313" key="6">
    <source>
        <dbReference type="Proteomes" id="UP000029733"/>
    </source>
</evidence>
<evidence type="ECO:0000256" key="1">
    <source>
        <dbReference type="ARBA" id="ARBA00007888"/>
    </source>
</evidence>
<dbReference type="InterPro" id="IPR042244">
    <property type="entry name" value="HypD_2_sf"/>
</dbReference>
<dbReference type="EMBL" id="JRPR02000002">
    <property type="protein sequence ID" value="TLD96953.1"/>
    <property type="molecule type" value="Genomic_DNA"/>
</dbReference>
<dbReference type="Pfam" id="PF01924">
    <property type="entry name" value="HypD"/>
    <property type="match status" value="1"/>
</dbReference>
<dbReference type="NCBIfam" id="TIGR00075">
    <property type="entry name" value="hypD"/>
    <property type="match status" value="1"/>
</dbReference>
<dbReference type="GO" id="GO:0051604">
    <property type="term" value="P:protein maturation"/>
    <property type="evidence" value="ECO:0007669"/>
    <property type="project" value="TreeGrafter"/>
</dbReference>
<dbReference type="PANTHER" id="PTHR30149">
    <property type="entry name" value="HYDROGENASE PROTEIN ASSEMBLY PROTEIN HYPD"/>
    <property type="match status" value="1"/>
</dbReference>